<keyword evidence="3" id="KW-1185">Reference proteome</keyword>
<gene>
    <name evidence="2" type="ORF">E1288_12695</name>
</gene>
<feature type="transmembrane region" description="Helical" evidence="1">
    <location>
        <begin position="20"/>
        <end position="39"/>
    </location>
</feature>
<organism evidence="2 3">
    <name type="scientific">Saccharopolyspora elongata</name>
    <dbReference type="NCBI Taxonomy" id="2530387"/>
    <lineage>
        <taxon>Bacteria</taxon>
        <taxon>Bacillati</taxon>
        <taxon>Actinomycetota</taxon>
        <taxon>Actinomycetes</taxon>
        <taxon>Pseudonocardiales</taxon>
        <taxon>Pseudonocardiaceae</taxon>
        <taxon>Saccharopolyspora</taxon>
    </lineage>
</organism>
<name>A0A4R4Z7T2_9PSEU</name>
<dbReference type="Proteomes" id="UP000294947">
    <property type="component" value="Unassembled WGS sequence"/>
</dbReference>
<keyword evidence="1" id="KW-0812">Transmembrane</keyword>
<keyword evidence="1" id="KW-0472">Membrane</keyword>
<keyword evidence="1" id="KW-1133">Transmembrane helix</keyword>
<accession>A0A4R4Z7T2</accession>
<proteinExistence type="predicted"/>
<reference evidence="2 3" key="1">
    <citation type="submission" date="2019-03" db="EMBL/GenBank/DDBJ databases">
        <title>Draft genome sequences of novel Actinobacteria.</title>
        <authorList>
            <person name="Sahin N."/>
            <person name="Ay H."/>
            <person name="Saygin H."/>
        </authorList>
    </citation>
    <scope>NUCLEOTIDE SEQUENCE [LARGE SCALE GENOMIC DNA]</scope>
    <source>
        <strain evidence="2 3">7K502</strain>
    </source>
</reference>
<protein>
    <submittedName>
        <fullName evidence="2">Uncharacterized protein</fullName>
    </submittedName>
</protein>
<sequence length="197" mass="20633">MLDPTGPLPPTVYWRRRAVAIGAVVLVVALLGWGAIALLGGASGPRAVPAPPPGPPVAVAADAPPQPCADESMRVVAEVARPEFKVGERVGMSVVVTNASDRACVRDINRLLRELTVSTPGGKHVWSSNDCYSESTNEQPLLQPGQSVRNDVQWSGQTSTSDCEDGQAKAQAGDYQVVARLAALNSSPTPFRLTAAN</sequence>
<evidence type="ECO:0000313" key="2">
    <source>
        <dbReference type="EMBL" id="TDD52232.1"/>
    </source>
</evidence>
<comment type="caution">
    <text evidence="2">The sequence shown here is derived from an EMBL/GenBank/DDBJ whole genome shotgun (WGS) entry which is preliminary data.</text>
</comment>
<dbReference type="EMBL" id="SMKW01000013">
    <property type="protein sequence ID" value="TDD52232.1"/>
    <property type="molecule type" value="Genomic_DNA"/>
</dbReference>
<dbReference type="AlphaFoldDB" id="A0A4R4Z7T2"/>
<evidence type="ECO:0000313" key="3">
    <source>
        <dbReference type="Proteomes" id="UP000294947"/>
    </source>
</evidence>
<dbReference type="RefSeq" id="WP_132484550.1">
    <property type="nucleotide sequence ID" value="NZ_SMKW01000013.1"/>
</dbReference>
<evidence type="ECO:0000256" key="1">
    <source>
        <dbReference type="SAM" id="Phobius"/>
    </source>
</evidence>
<dbReference type="OrthoDB" id="5189092at2"/>